<comment type="caution">
    <text evidence="2">The sequence shown here is derived from an EMBL/GenBank/DDBJ whole genome shotgun (WGS) entry which is preliminary data.</text>
</comment>
<feature type="region of interest" description="Disordered" evidence="1">
    <location>
        <begin position="38"/>
        <end position="91"/>
    </location>
</feature>
<dbReference type="AlphaFoldDB" id="A0A0F8Y1G3"/>
<reference evidence="2" key="1">
    <citation type="journal article" date="2015" name="Nature">
        <title>Complex archaea that bridge the gap between prokaryotes and eukaryotes.</title>
        <authorList>
            <person name="Spang A."/>
            <person name="Saw J.H."/>
            <person name="Jorgensen S.L."/>
            <person name="Zaremba-Niedzwiedzka K."/>
            <person name="Martijn J."/>
            <person name="Lind A.E."/>
            <person name="van Eijk R."/>
            <person name="Schleper C."/>
            <person name="Guy L."/>
            <person name="Ettema T.J."/>
        </authorList>
    </citation>
    <scope>NUCLEOTIDE SEQUENCE</scope>
</reference>
<sequence>MKPPMCKLCKSPHWTYEAHQLTDTPVPEYVKKMARMGVHQGPPSQLPVVSPQDVPTINRTEPLNGRNKRTRGRPRKWASEAERKKAYRSRG</sequence>
<proteinExistence type="predicted"/>
<dbReference type="GO" id="GO:0003677">
    <property type="term" value="F:DNA binding"/>
    <property type="evidence" value="ECO:0007669"/>
    <property type="project" value="InterPro"/>
</dbReference>
<gene>
    <name evidence="2" type="ORF">LCGC14_3149240</name>
</gene>
<accession>A0A0F8Y1G3</accession>
<organism evidence="2">
    <name type="scientific">marine sediment metagenome</name>
    <dbReference type="NCBI Taxonomy" id="412755"/>
    <lineage>
        <taxon>unclassified sequences</taxon>
        <taxon>metagenomes</taxon>
        <taxon>ecological metagenomes</taxon>
    </lineage>
</organism>
<evidence type="ECO:0000256" key="1">
    <source>
        <dbReference type="SAM" id="MobiDB-lite"/>
    </source>
</evidence>
<feature type="compositionally biased region" description="Basic residues" evidence="1">
    <location>
        <begin position="66"/>
        <end position="76"/>
    </location>
</feature>
<evidence type="ECO:0000313" key="2">
    <source>
        <dbReference type="EMBL" id="KKK48029.1"/>
    </source>
</evidence>
<dbReference type="InterPro" id="IPR017956">
    <property type="entry name" value="AT_hook_DNA-bd_motif"/>
</dbReference>
<dbReference type="EMBL" id="LAZR01069276">
    <property type="protein sequence ID" value="KKK48029.1"/>
    <property type="molecule type" value="Genomic_DNA"/>
</dbReference>
<name>A0A0F8Y1G3_9ZZZZ</name>
<protein>
    <submittedName>
        <fullName evidence="2">Uncharacterized protein</fullName>
    </submittedName>
</protein>
<dbReference type="Pfam" id="PF02178">
    <property type="entry name" value="AT_hook"/>
    <property type="match status" value="1"/>
</dbReference>